<evidence type="ECO:0000256" key="1">
    <source>
        <dbReference type="ARBA" id="ARBA00022729"/>
    </source>
</evidence>
<feature type="region of interest" description="Disordered" evidence="2">
    <location>
        <begin position="1"/>
        <end position="26"/>
    </location>
</feature>
<evidence type="ECO:0000313" key="5">
    <source>
        <dbReference type="Proteomes" id="UP000244201"/>
    </source>
</evidence>
<dbReference type="Gene3D" id="2.40.10.10">
    <property type="entry name" value="Trypsin-like serine proteases"/>
    <property type="match status" value="2"/>
</dbReference>
<dbReference type="EMBL" id="CP026304">
    <property type="protein sequence ID" value="AVZ75267.1"/>
    <property type="molecule type" value="Genomic_DNA"/>
</dbReference>
<dbReference type="PANTHER" id="PTHR15462">
    <property type="entry name" value="SERINE PROTEASE"/>
    <property type="match status" value="1"/>
</dbReference>
<organism evidence="4 5">
    <name type="scientific">Streptomyces lunaelactis</name>
    <dbReference type="NCBI Taxonomy" id="1535768"/>
    <lineage>
        <taxon>Bacteria</taxon>
        <taxon>Bacillati</taxon>
        <taxon>Actinomycetota</taxon>
        <taxon>Actinomycetes</taxon>
        <taxon>Kitasatosporales</taxon>
        <taxon>Streptomycetaceae</taxon>
        <taxon>Streptomyces</taxon>
    </lineage>
</organism>
<feature type="compositionally biased region" description="Low complexity" evidence="2">
    <location>
        <begin position="49"/>
        <end position="68"/>
    </location>
</feature>
<feature type="domain" description="Peptidase S1" evidence="3">
    <location>
        <begin position="89"/>
        <end position="284"/>
    </location>
</feature>
<dbReference type="InterPro" id="IPR009003">
    <property type="entry name" value="Peptidase_S1_PA"/>
</dbReference>
<dbReference type="Proteomes" id="UP000244201">
    <property type="component" value="Chromosome"/>
</dbReference>
<keyword evidence="1" id="KW-0732">Signal</keyword>
<evidence type="ECO:0000256" key="2">
    <source>
        <dbReference type="SAM" id="MobiDB-lite"/>
    </source>
</evidence>
<dbReference type="InterPro" id="IPR050966">
    <property type="entry name" value="Glutamyl_endopeptidase"/>
</dbReference>
<dbReference type="SUPFAM" id="SSF50494">
    <property type="entry name" value="Trypsin-like serine proteases"/>
    <property type="match status" value="1"/>
</dbReference>
<dbReference type="AlphaFoldDB" id="A0A2R4T832"/>
<dbReference type="RefSeq" id="WP_108152487.1">
    <property type="nucleotide sequence ID" value="NZ_CP026304.1"/>
</dbReference>
<dbReference type="GO" id="GO:0006508">
    <property type="term" value="P:proteolysis"/>
    <property type="evidence" value="ECO:0007669"/>
    <property type="project" value="InterPro"/>
</dbReference>
<accession>A0A2R4T832</accession>
<feature type="compositionally biased region" description="Low complexity" evidence="2">
    <location>
        <begin position="8"/>
        <end position="23"/>
    </location>
</feature>
<name>A0A2R4T832_9ACTN</name>
<gene>
    <name evidence="4" type="ORF">SLUN_26795</name>
</gene>
<proteinExistence type="predicted"/>
<evidence type="ECO:0000313" key="4">
    <source>
        <dbReference type="EMBL" id="AVZ75267.1"/>
    </source>
</evidence>
<dbReference type="Pfam" id="PF00089">
    <property type="entry name" value="Trypsin"/>
    <property type="match status" value="1"/>
</dbReference>
<dbReference type="GO" id="GO:0004252">
    <property type="term" value="F:serine-type endopeptidase activity"/>
    <property type="evidence" value="ECO:0007669"/>
    <property type="project" value="InterPro"/>
</dbReference>
<dbReference type="OrthoDB" id="3507155at2"/>
<feature type="region of interest" description="Disordered" evidence="2">
    <location>
        <begin position="49"/>
        <end position="83"/>
    </location>
</feature>
<dbReference type="GeneID" id="55658862"/>
<keyword evidence="5" id="KW-1185">Reference proteome</keyword>
<dbReference type="KEGG" id="slk:SLUN_26795"/>
<sequence>MTWHSRTSRSNRASGSGGNSRTSGTGGTIRGLVWPALAVLAVALTGCAGPASSATPPPRATGSPGSPGVRAAAPDPRSSATPFAGASSVGVLINEDGDHFCTASVVDSPKGNVIATAAHCLQDAGGGPSFEPGDLEFAPGFSGKGKGTYPYGRWKVGAIHLDDRWTDDDEDSEAADYAFLTLAPDAKGRQVEKVVGGAVPDWSSRPERRVTVVGYPNAAHNPGNRPIACTTEARPDEEIPGTLVMECAGFWDGTSGGPWLADYRDAKHQGRLIGVLSGGDTDSESTSSLFDDHARELYEQAAG</sequence>
<dbReference type="InterPro" id="IPR001254">
    <property type="entry name" value="Trypsin_dom"/>
</dbReference>
<protein>
    <recommendedName>
        <fullName evidence="3">Peptidase S1 domain-containing protein</fullName>
    </recommendedName>
</protein>
<evidence type="ECO:0000259" key="3">
    <source>
        <dbReference type="Pfam" id="PF00089"/>
    </source>
</evidence>
<dbReference type="InterPro" id="IPR043504">
    <property type="entry name" value="Peptidase_S1_PA_chymotrypsin"/>
</dbReference>
<reference evidence="4 5" key="1">
    <citation type="submission" date="2018-01" db="EMBL/GenBank/DDBJ databases">
        <title>Complete genome sequence of Streptomyces lunaelactis MM109T, a Ferroverdin A producer isolated from cave moonmilk deposits.</title>
        <authorList>
            <person name="Naome A."/>
            <person name="Martinet L."/>
            <person name="Maciejewska M."/>
            <person name="Anderssen S."/>
            <person name="Adam D."/>
            <person name="Tenconi E."/>
            <person name="Deflandre B."/>
            <person name="Arguelles-Arias A."/>
            <person name="Calusinska M."/>
            <person name="Copieters W."/>
            <person name="Karim L."/>
            <person name="Hanikenne M."/>
            <person name="Baurain D."/>
            <person name="van Wezel G."/>
            <person name="Smargiasso N."/>
            <person name="de Pauw E."/>
            <person name="Delfosse P."/>
            <person name="Rigali S."/>
        </authorList>
    </citation>
    <scope>NUCLEOTIDE SEQUENCE [LARGE SCALE GENOMIC DNA]</scope>
    <source>
        <strain evidence="4 5">MM109</strain>
    </source>
</reference>